<dbReference type="STRING" id="64144.ENSATEP00000034791"/>
<dbReference type="Ensembl" id="ENSATET00000035297.3">
    <property type="protein sequence ID" value="ENSATEP00000034791.1"/>
    <property type="gene ID" value="ENSATEG00000023908.3"/>
</dbReference>
<feature type="domain" description="UPAR/Ly6" evidence="7">
    <location>
        <begin position="20"/>
        <end position="112"/>
    </location>
</feature>
<sequence>MKMFFSLLSLSLLFSSALSLTCYVCSSSSTNDECNKNTQDCQVPLTTCMTVVDTLGAVKAIVKQCASQSTCLGAASTASVDVNGNGNRVSCCNYDYCNYSGAGSIHVNTTLMLLTVGLLMLLSH</sequence>
<protein>
    <recommendedName>
        <fullName evidence="7">UPAR/Ly6 domain-containing protein</fullName>
    </recommendedName>
</protein>
<dbReference type="Gene3D" id="2.10.60.10">
    <property type="entry name" value="CD59"/>
    <property type="match status" value="1"/>
</dbReference>
<dbReference type="PANTHER" id="PTHR16983:SF10">
    <property type="entry name" value="PROTEIN QUIVER"/>
    <property type="match status" value="1"/>
</dbReference>
<keyword evidence="9" id="KW-1185">Reference proteome</keyword>
<dbReference type="InterPro" id="IPR016054">
    <property type="entry name" value="LY6_UPA_recep-like"/>
</dbReference>
<dbReference type="Pfam" id="PF00087">
    <property type="entry name" value="Toxin_TOLIP"/>
    <property type="match status" value="1"/>
</dbReference>
<reference evidence="8" key="1">
    <citation type="submission" date="2021-04" db="EMBL/GenBank/DDBJ databases">
        <authorList>
            <consortium name="Wellcome Sanger Institute Data Sharing"/>
        </authorList>
    </citation>
    <scope>NUCLEOTIDE SEQUENCE [LARGE SCALE GENOMIC DNA]</scope>
</reference>
<proteinExistence type="predicted"/>
<organism evidence="8 9">
    <name type="scientific">Anabas testudineus</name>
    <name type="common">Climbing perch</name>
    <name type="synonym">Anthias testudineus</name>
    <dbReference type="NCBI Taxonomy" id="64144"/>
    <lineage>
        <taxon>Eukaryota</taxon>
        <taxon>Metazoa</taxon>
        <taxon>Chordata</taxon>
        <taxon>Craniata</taxon>
        <taxon>Vertebrata</taxon>
        <taxon>Euteleostomi</taxon>
        <taxon>Actinopterygii</taxon>
        <taxon>Neopterygii</taxon>
        <taxon>Teleostei</taxon>
        <taxon>Neoteleostei</taxon>
        <taxon>Acanthomorphata</taxon>
        <taxon>Anabantaria</taxon>
        <taxon>Anabantiformes</taxon>
        <taxon>Anabantoidei</taxon>
        <taxon>Anabantidae</taxon>
        <taxon>Anabas</taxon>
    </lineage>
</organism>
<evidence type="ECO:0000256" key="2">
    <source>
        <dbReference type="ARBA" id="ARBA00022475"/>
    </source>
</evidence>
<dbReference type="GeneTree" id="ENSGT00690000103986"/>
<dbReference type="InterPro" id="IPR035076">
    <property type="entry name" value="Toxin/TOLIP"/>
</dbReference>
<evidence type="ECO:0000313" key="8">
    <source>
        <dbReference type="Ensembl" id="ENSATEP00000034791.1"/>
    </source>
</evidence>
<evidence type="ECO:0000256" key="3">
    <source>
        <dbReference type="ARBA" id="ARBA00022729"/>
    </source>
</evidence>
<comment type="subcellular location">
    <subcellularLocation>
        <location evidence="1">Cell membrane</location>
    </subcellularLocation>
</comment>
<dbReference type="GeneID" id="113169489"/>
<feature type="chain" id="PRO_5018567670" description="UPAR/Ly6 domain-containing protein" evidence="6">
    <location>
        <begin position="20"/>
        <end position="124"/>
    </location>
</feature>
<dbReference type="SMART" id="SM00134">
    <property type="entry name" value="LU"/>
    <property type="match status" value="1"/>
</dbReference>
<dbReference type="SUPFAM" id="SSF57302">
    <property type="entry name" value="Snake toxin-like"/>
    <property type="match status" value="1"/>
</dbReference>
<keyword evidence="5" id="KW-0325">Glycoprotein</keyword>
<dbReference type="InterPro" id="IPR051110">
    <property type="entry name" value="Ly-6/neurotoxin-like_GPI-ap"/>
</dbReference>
<dbReference type="InterPro" id="IPR045860">
    <property type="entry name" value="Snake_toxin-like_sf"/>
</dbReference>
<dbReference type="Proteomes" id="UP000265040">
    <property type="component" value="Chromosome 16"/>
</dbReference>
<dbReference type="OrthoDB" id="10002433at2759"/>
<feature type="signal peptide" evidence="6">
    <location>
        <begin position="1"/>
        <end position="19"/>
    </location>
</feature>
<dbReference type="RefSeq" id="XP_026226708.1">
    <property type="nucleotide sequence ID" value="XM_026370923.1"/>
</dbReference>
<dbReference type="OMA" id="TTNDACN"/>
<name>A0A3Q1KFZ0_ANATE</name>
<dbReference type="PANTHER" id="PTHR16983">
    <property type="entry name" value="UPAR/LY6 DOMAIN-CONTAINING PROTEIN"/>
    <property type="match status" value="1"/>
</dbReference>
<dbReference type="AlphaFoldDB" id="A0A3Q1KFZ0"/>
<accession>A0A3Q1KFZ0</accession>
<evidence type="ECO:0000256" key="1">
    <source>
        <dbReference type="ARBA" id="ARBA00004236"/>
    </source>
</evidence>
<evidence type="ECO:0000256" key="4">
    <source>
        <dbReference type="ARBA" id="ARBA00023136"/>
    </source>
</evidence>
<dbReference type="GO" id="GO:0005886">
    <property type="term" value="C:plasma membrane"/>
    <property type="evidence" value="ECO:0007669"/>
    <property type="project" value="UniProtKB-SubCell"/>
</dbReference>
<keyword evidence="2" id="KW-1003">Cell membrane</keyword>
<reference evidence="8" key="2">
    <citation type="submission" date="2025-08" db="UniProtKB">
        <authorList>
            <consortium name="Ensembl"/>
        </authorList>
    </citation>
    <scope>IDENTIFICATION</scope>
</reference>
<evidence type="ECO:0000313" key="9">
    <source>
        <dbReference type="Proteomes" id="UP000265040"/>
    </source>
</evidence>
<evidence type="ECO:0000256" key="6">
    <source>
        <dbReference type="SAM" id="SignalP"/>
    </source>
</evidence>
<dbReference type="InParanoid" id="A0A3Q1KFZ0"/>
<evidence type="ECO:0000259" key="7">
    <source>
        <dbReference type="SMART" id="SM00134"/>
    </source>
</evidence>
<keyword evidence="4" id="KW-0472">Membrane</keyword>
<evidence type="ECO:0000256" key="5">
    <source>
        <dbReference type="ARBA" id="ARBA00023180"/>
    </source>
</evidence>
<keyword evidence="3 6" id="KW-0732">Signal</keyword>
<reference evidence="8" key="3">
    <citation type="submission" date="2025-09" db="UniProtKB">
        <authorList>
            <consortium name="Ensembl"/>
        </authorList>
    </citation>
    <scope>IDENTIFICATION</scope>
</reference>